<sequence length="464" mass="49813">MTDLQTSLIVIGGVIVVGVISYNKWQEHKTRKTVERAFSSDHDDVLMNADAQSQPLPPAQKAYQMPASAASAATSVASAPAMAPISAAAAAPVQTAPMAKSPASMYEDDRLEPELYERPKPVPSPQLNQETEPQFSTSDEQIEPYLSLDTPIDSHSDYPADPLGADELEADLSHVEASLNDTAMYAGDPAEVAAAAAQPQRELPVDELVDCIIPIALDLSVRGEKILPGVQNLRHVGNKTVNFVGRTVDGEWEAIAHGSVYNALLSGVQLANRNNALNELEYSELIMRLREFTDSIGAEPEIPDMIDVMKTAQALHQFIMDHDVQLGVNVRSNGAPWNVSTLLAALTRQGFDRRTDGHLVMQDGEGEVLFSMSTNATGAAETTDRLTLLLDVPRVGPARDGYGAMIACARSLAMRLGGTVVDDSDQLLSDAALSDIAEQVSAFYSAMESAEIPAGSKRAMRLFS</sequence>
<proteinExistence type="inferred from homology"/>
<evidence type="ECO:0000256" key="1">
    <source>
        <dbReference type="ARBA" id="ARBA00022475"/>
    </source>
</evidence>
<dbReference type="InterPro" id="IPR011919">
    <property type="entry name" value="Cell_div_ZipA"/>
</dbReference>
<evidence type="ECO:0000256" key="8">
    <source>
        <dbReference type="RuleBase" id="RU003612"/>
    </source>
</evidence>
<protein>
    <recommendedName>
        <fullName evidence="8">Cell division protein ZipA</fullName>
    </recommendedName>
</protein>
<accession>A0ABW8ZC61</accession>
<keyword evidence="7 8" id="KW-0131">Cell cycle</keyword>
<evidence type="ECO:0000259" key="12">
    <source>
        <dbReference type="SMART" id="SM00771"/>
    </source>
</evidence>
<comment type="subcellular location">
    <subcellularLocation>
        <location evidence="9">Cell inner membrane</location>
        <topology evidence="9">Single-pass type I membrane protein</topology>
    </subcellularLocation>
</comment>
<keyword evidence="1 9" id="KW-1003">Cell membrane</keyword>
<dbReference type="InterPro" id="IPR036765">
    <property type="entry name" value="ZipA_FtsZ-bd_C_sf"/>
</dbReference>
<gene>
    <name evidence="13" type="ORF">PQR63_18470</name>
</gene>
<evidence type="ECO:0000256" key="10">
    <source>
        <dbReference type="SAM" id="MobiDB-lite"/>
    </source>
</evidence>
<evidence type="ECO:0000256" key="4">
    <source>
        <dbReference type="ARBA" id="ARBA00022692"/>
    </source>
</evidence>
<evidence type="ECO:0000256" key="2">
    <source>
        <dbReference type="ARBA" id="ARBA00022519"/>
    </source>
</evidence>
<feature type="transmembrane region" description="Helical" evidence="11">
    <location>
        <begin position="6"/>
        <end position="23"/>
    </location>
</feature>
<dbReference type="Gene3D" id="3.30.1400.10">
    <property type="entry name" value="ZipA, C-terminal FtsZ-binding domain"/>
    <property type="match status" value="1"/>
</dbReference>
<comment type="function">
    <text evidence="8">Essential cell division protein that stabilizes the FtsZ protofilaments by cross-linking them and that serves as a cytoplasmic membrane anchor for the Z ring. Also required for the recruitment to the septal ring of downstream cell division proteins.</text>
</comment>
<keyword evidence="4 9" id="KW-0812">Transmembrane</keyword>
<evidence type="ECO:0000256" key="3">
    <source>
        <dbReference type="ARBA" id="ARBA00022618"/>
    </source>
</evidence>
<name>A0ABW8ZC61_9BURK</name>
<comment type="caution">
    <text evidence="13">The sequence shown here is derived from an EMBL/GenBank/DDBJ whole genome shotgun (WGS) entry which is preliminary data.</text>
</comment>
<evidence type="ECO:0000313" key="14">
    <source>
        <dbReference type="Proteomes" id="UP001629214"/>
    </source>
</evidence>
<feature type="compositionally biased region" description="Polar residues" evidence="10">
    <location>
        <begin position="125"/>
        <end position="139"/>
    </location>
</feature>
<dbReference type="RefSeq" id="WP_408169424.1">
    <property type="nucleotide sequence ID" value="NZ_JAQQFR010000012.1"/>
</dbReference>
<keyword evidence="6 9" id="KW-0472">Membrane</keyword>
<dbReference type="SMART" id="SM00771">
    <property type="entry name" value="ZipA_C"/>
    <property type="match status" value="1"/>
</dbReference>
<evidence type="ECO:0000256" key="6">
    <source>
        <dbReference type="ARBA" id="ARBA00023136"/>
    </source>
</evidence>
<keyword evidence="14" id="KW-1185">Reference proteome</keyword>
<evidence type="ECO:0000256" key="7">
    <source>
        <dbReference type="ARBA" id="ARBA00023306"/>
    </source>
</evidence>
<keyword evidence="5 11" id="KW-1133">Transmembrane helix</keyword>
<keyword evidence="3 8" id="KW-0132">Cell division</keyword>
<feature type="region of interest" description="Disordered" evidence="10">
    <location>
        <begin position="116"/>
        <end position="140"/>
    </location>
</feature>
<feature type="domain" description="ZipA C-terminal FtsZ-binding" evidence="12">
    <location>
        <begin position="322"/>
        <end position="440"/>
    </location>
</feature>
<evidence type="ECO:0000256" key="11">
    <source>
        <dbReference type="SAM" id="Phobius"/>
    </source>
</evidence>
<dbReference type="GO" id="GO:0051301">
    <property type="term" value="P:cell division"/>
    <property type="evidence" value="ECO:0007669"/>
    <property type="project" value="UniProtKB-KW"/>
</dbReference>
<reference evidence="13 14" key="1">
    <citation type="journal article" date="2024" name="Chem. Sci.">
        <title>Discovery of megapolipeptins by genome mining of a Burkholderiales bacteria collection.</title>
        <authorList>
            <person name="Paulo B.S."/>
            <person name="Recchia M.J.J."/>
            <person name="Lee S."/>
            <person name="Fergusson C.H."/>
            <person name="Romanowski S.B."/>
            <person name="Hernandez A."/>
            <person name="Krull N."/>
            <person name="Liu D.Y."/>
            <person name="Cavanagh H."/>
            <person name="Bos A."/>
            <person name="Gray C.A."/>
            <person name="Murphy B.T."/>
            <person name="Linington R.G."/>
            <person name="Eustaquio A.S."/>
        </authorList>
    </citation>
    <scope>NUCLEOTIDE SEQUENCE [LARGE SCALE GENOMIC DNA]</scope>
    <source>
        <strain evidence="13 14">RL21-008-BIB-B</strain>
    </source>
</reference>
<dbReference type="Proteomes" id="UP001629214">
    <property type="component" value="Unassembled WGS sequence"/>
</dbReference>
<keyword evidence="2 9" id="KW-0997">Cell inner membrane</keyword>
<evidence type="ECO:0000256" key="9">
    <source>
        <dbReference type="RuleBase" id="RU003613"/>
    </source>
</evidence>
<dbReference type="PANTHER" id="PTHR38685:SF1">
    <property type="entry name" value="CELL DIVISION PROTEIN ZIPA"/>
    <property type="match status" value="1"/>
</dbReference>
<dbReference type="PANTHER" id="PTHR38685">
    <property type="entry name" value="CELL DIVISION PROTEIN ZIPA"/>
    <property type="match status" value="1"/>
</dbReference>
<evidence type="ECO:0000313" key="13">
    <source>
        <dbReference type="EMBL" id="MFL9880390.1"/>
    </source>
</evidence>
<organism evidence="13 14">
    <name type="scientific">Herbaspirillum rhizosphaerae</name>
    <dbReference type="NCBI Taxonomy" id="346179"/>
    <lineage>
        <taxon>Bacteria</taxon>
        <taxon>Pseudomonadati</taxon>
        <taxon>Pseudomonadota</taxon>
        <taxon>Betaproteobacteria</taxon>
        <taxon>Burkholderiales</taxon>
        <taxon>Oxalobacteraceae</taxon>
        <taxon>Herbaspirillum</taxon>
    </lineage>
</organism>
<comment type="similarity">
    <text evidence="8">Belongs to the ZipA family.</text>
</comment>
<dbReference type="Pfam" id="PF04354">
    <property type="entry name" value="ZipA_C"/>
    <property type="match status" value="1"/>
</dbReference>
<dbReference type="InterPro" id="IPR007449">
    <property type="entry name" value="ZipA_FtsZ-bd_C"/>
</dbReference>
<dbReference type="EMBL" id="JAQQFR010000012">
    <property type="protein sequence ID" value="MFL9880390.1"/>
    <property type="molecule type" value="Genomic_DNA"/>
</dbReference>
<evidence type="ECO:0000256" key="5">
    <source>
        <dbReference type="ARBA" id="ARBA00022989"/>
    </source>
</evidence>
<dbReference type="SUPFAM" id="SSF64383">
    <property type="entry name" value="Cell-division protein ZipA, C-terminal domain"/>
    <property type="match status" value="1"/>
</dbReference>